<organism evidence="1 2">
    <name type="scientific">Phialocephala subalpina</name>
    <dbReference type="NCBI Taxonomy" id="576137"/>
    <lineage>
        <taxon>Eukaryota</taxon>
        <taxon>Fungi</taxon>
        <taxon>Dikarya</taxon>
        <taxon>Ascomycota</taxon>
        <taxon>Pezizomycotina</taxon>
        <taxon>Leotiomycetes</taxon>
        <taxon>Helotiales</taxon>
        <taxon>Mollisiaceae</taxon>
        <taxon>Phialocephala</taxon>
        <taxon>Phialocephala fortinii species complex</taxon>
    </lineage>
</organism>
<evidence type="ECO:0000313" key="2">
    <source>
        <dbReference type="Proteomes" id="UP000184330"/>
    </source>
</evidence>
<protein>
    <submittedName>
        <fullName evidence="1">Uncharacterized protein</fullName>
    </submittedName>
</protein>
<name>A0A1L7XDT1_9HELO</name>
<sequence>MTRFRSIELPRKKSMLYLASIRGVLHSHKYICAQIGGIQEAKRAGDTSRLSKIWPDLRYVKLHPLCGALITVFDEYNHVVAKKHADSYRHFDDVAEEQSILLIWTGKEDELSSGGVAGSLERI</sequence>
<dbReference type="AlphaFoldDB" id="A0A1L7XDT1"/>
<dbReference type="EMBL" id="FJOG01000023">
    <property type="protein sequence ID" value="CZR63199.1"/>
    <property type="molecule type" value="Genomic_DNA"/>
</dbReference>
<gene>
    <name evidence="1" type="ORF">PAC_13096</name>
</gene>
<evidence type="ECO:0000313" key="1">
    <source>
        <dbReference type="EMBL" id="CZR63199.1"/>
    </source>
</evidence>
<dbReference type="Proteomes" id="UP000184330">
    <property type="component" value="Unassembled WGS sequence"/>
</dbReference>
<reference evidence="1 2" key="1">
    <citation type="submission" date="2016-03" db="EMBL/GenBank/DDBJ databases">
        <authorList>
            <person name="Ploux O."/>
        </authorList>
    </citation>
    <scope>NUCLEOTIDE SEQUENCE [LARGE SCALE GENOMIC DNA]</scope>
    <source>
        <strain evidence="1 2">UAMH 11012</strain>
    </source>
</reference>
<dbReference type="OrthoDB" id="5235440at2759"/>
<keyword evidence="2" id="KW-1185">Reference proteome</keyword>
<proteinExistence type="predicted"/>
<accession>A0A1L7XDT1</accession>